<dbReference type="AlphaFoldDB" id="A0A841E3Z9"/>
<evidence type="ECO:0000313" key="5">
    <source>
        <dbReference type="Proteomes" id="UP000578077"/>
    </source>
</evidence>
<proteinExistence type="predicted"/>
<dbReference type="EMBL" id="JACHLY010000001">
    <property type="protein sequence ID" value="MBB5998577.1"/>
    <property type="molecule type" value="Genomic_DNA"/>
</dbReference>
<evidence type="ECO:0000259" key="3">
    <source>
        <dbReference type="Pfam" id="PF07859"/>
    </source>
</evidence>
<dbReference type="PANTHER" id="PTHR48081">
    <property type="entry name" value="AB HYDROLASE SUPERFAMILY PROTEIN C4A8.06C"/>
    <property type="match status" value="1"/>
</dbReference>
<dbReference type="InterPro" id="IPR050300">
    <property type="entry name" value="GDXG_lipolytic_enzyme"/>
</dbReference>
<keyword evidence="5" id="KW-1185">Reference proteome</keyword>
<evidence type="ECO:0000313" key="4">
    <source>
        <dbReference type="EMBL" id="MBB5998577.1"/>
    </source>
</evidence>
<feature type="region of interest" description="Disordered" evidence="2">
    <location>
        <begin position="1"/>
        <end position="20"/>
    </location>
</feature>
<dbReference type="RefSeq" id="WP_184634913.1">
    <property type="nucleotide sequence ID" value="NZ_BAABKT010000007.1"/>
</dbReference>
<dbReference type="InterPro" id="IPR029058">
    <property type="entry name" value="AB_hydrolase_fold"/>
</dbReference>
<dbReference type="Proteomes" id="UP000578077">
    <property type="component" value="Unassembled WGS sequence"/>
</dbReference>
<dbReference type="GO" id="GO:0016787">
    <property type="term" value="F:hydrolase activity"/>
    <property type="evidence" value="ECO:0007669"/>
    <property type="project" value="UniProtKB-KW"/>
</dbReference>
<dbReference type="EC" id="3.1.1.-" evidence="4"/>
<dbReference type="SUPFAM" id="SSF53474">
    <property type="entry name" value="alpha/beta-Hydrolases"/>
    <property type="match status" value="1"/>
</dbReference>
<dbReference type="Gene3D" id="3.40.50.1820">
    <property type="entry name" value="alpha/beta hydrolase"/>
    <property type="match status" value="1"/>
</dbReference>
<feature type="domain" description="Alpha/beta hydrolase fold-3" evidence="3">
    <location>
        <begin position="49"/>
        <end position="255"/>
    </location>
</feature>
<reference evidence="4 5" key="1">
    <citation type="submission" date="2020-08" db="EMBL/GenBank/DDBJ databases">
        <title>Sequencing the genomes of 1000 actinobacteria strains.</title>
        <authorList>
            <person name="Klenk H.-P."/>
        </authorList>
    </citation>
    <scope>NUCLEOTIDE SEQUENCE [LARGE SCALE GENOMIC DNA]</scope>
    <source>
        <strain evidence="4 5">DSM 44593</strain>
    </source>
</reference>
<dbReference type="Pfam" id="PF07859">
    <property type="entry name" value="Abhydrolase_3"/>
    <property type="match status" value="1"/>
</dbReference>
<dbReference type="InterPro" id="IPR013094">
    <property type="entry name" value="AB_hydrolase_3"/>
</dbReference>
<evidence type="ECO:0000256" key="1">
    <source>
        <dbReference type="ARBA" id="ARBA00022801"/>
    </source>
</evidence>
<keyword evidence="1 4" id="KW-0378">Hydrolase</keyword>
<evidence type="ECO:0000256" key="2">
    <source>
        <dbReference type="SAM" id="MobiDB-lite"/>
    </source>
</evidence>
<organism evidence="4 5">
    <name type="scientific">Streptomonospora salina</name>
    <dbReference type="NCBI Taxonomy" id="104205"/>
    <lineage>
        <taxon>Bacteria</taxon>
        <taxon>Bacillati</taxon>
        <taxon>Actinomycetota</taxon>
        <taxon>Actinomycetes</taxon>
        <taxon>Streptosporangiales</taxon>
        <taxon>Nocardiopsidaceae</taxon>
        <taxon>Streptomonospora</taxon>
    </lineage>
</organism>
<sequence length="286" mass="29711">MTQGHPGGRTPDRAMPVGGGGWETVEIAGADGPVPARVHMPRRTPVGWLVWAHGGSWHGGSAKGWHHATAEFAQLAECVVVSVDYRLAPHHSHPAPVDDVLAALAWVRGRAEQDGTPAPIAVGGDSAGGTIAAAAALAARDGGERLDAQVLAYPPLDPECRAESYRGSDAFPGAEWLRASWRGYRGSSPTVVRRDRTLHSTPLDTDHLTGVATAILAVGADDPVLGDVTGYARLLRTWGAAVDLHVLPATGHGVFLAPSGSVARLRSRLAAALHALFAGSAEGAHR</sequence>
<name>A0A841E3Z9_9ACTN</name>
<comment type="caution">
    <text evidence="4">The sequence shown here is derived from an EMBL/GenBank/DDBJ whole genome shotgun (WGS) entry which is preliminary data.</text>
</comment>
<gene>
    <name evidence="4" type="ORF">HNR25_002328</name>
</gene>
<accession>A0A841E3Z9</accession>
<protein>
    <submittedName>
        <fullName evidence="4">Acetyl esterase</fullName>
        <ecNumber evidence="4">3.1.1.-</ecNumber>
    </submittedName>
</protein>